<dbReference type="HOGENOM" id="CLU_069253_0_0_1"/>
<dbReference type="OMA" id="DKYEWYK"/>
<evidence type="ECO:0000259" key="1">
    <source>
        <dbReference type="Pfam" id="PF01323"/>
    </source>
</evidence>
<dbReference type="Proteomes" id="UP000054302">
    <property type="component" value="Unassembled WGS sequence"/>
</dbReference>
<dbReference type="GO" id="GO:0016491">
    <property type="term" value="F:oxidoreductase activity"/>
    <property type="evidence" value="ECO:0007669"/>
    <property type="project" value="InterPro"/>
</dbReference>
<proteinExistence type="predicted"/>
<dbReference type="PANTHER" id="PTHR13887">
    <property type="entry name" value="GLUTATHIONE S-TRANSFERASE KAPPA"/>
    <property type="match status" value="1"/>
</dbReference>
<dbReference type="PANTHER" id="PTHR13887:SF52">
    <property type="entry name" value="DSBA-LIKE THIOREDOXIN DOMAIN-CONTAINING PROTEIN"/>
    <property type="match status" value="1"/>
</dbReference>
<sequence length="228" mass="26327">MPYESQISFTLDTICPWTYLAKKRLDEALRRFRESDQAKDVTFTVKYFPYQLYPGATKEGEDKYEWYKKSRYGNSEDKMKMYMALMTAYGKTAGISFKFHGTVGNTLDAHRVIQHFQETRGPETADKMISSLYSQFFENEQHPSTDETLLKAAADAGIPENEARYIIVEQRDEGMSTVRDLIREQNMNAVDSVPTVIFEGKRRDITLVGAKEVEEYEKALMSIVKESK</sequence>
<reference evidence="2 3" key="1">
    <citation type="submission" date="2015-01" db="EMBL/GenBank/DDBJ databases">
        <title>The Genome Sequence of Exophiala mesophila CBS40295.</title>
        <authorList>
            <consortium name="The Broad Institute Genomics Platform"/>
            <person name="Cuomo C."/>
            <person name="de Hoog S."/>
            <person name="Gorbushina A."/>
            <person name="Stielow B."/>
            <person name="Teixiera M."/>
            <person name="Abouelleil A."/>
            <person name="Chapman S.B."/>
            <person name="Priest M."/>
            <person name="Young S.K."/>
            <person name="Wortman J."/>
            <person name="Nusbaum C."/>
            <person name="Birren B."/>
        </authorList>
    </citation>
    <scope>NUCLEOTIDE SEQUENCE [LARGE SCALE GENOMIC DNA]</scope>
    <source>
        <strain evidence="2 3">CBS 40295</strain>
    </source>
</reference>
<evidence type="ECO:0000313" key="3">
    <source>
        <dbReference type="Proteomes" id="UP000054302"/>
    </source>
</evidence>
<dbReference type="VEuPathDB" id="FungiDB:PV10_01616"/>
<protein>
    <recommendedName>
        <fullName evidence="1">DSBA-like thioredoxin domain-containing protein</fullName>
    </recommendedName>
</protein>
<keyword evidence="3" id="KW-1185">Reference proteome</keyword>
<organism evidence="2 3">
    <name type="scientific">Exophiala mesophila</name>
    <name type="common">Black yeast-like fungus</name>
    <dbReference type="NCBI Taxonomy" id="212818"/>
    <lineage>
        <taxon>Eukaryota</taxon>
        <taxon>Fungi</taxon>
        <taxon>Dikarya</taxon>
        <taxon>Ascomycota</taxon>
        <taxon>Pezizomycotina</taxon>
        <taxon>Eurotiomycetes</taxon>
        <taxon>Chaetothyriomycetidae</taxon>
        <taxon>Chaetothyriales</taxon>
        <taxon>Herpotrichiellaceae</taxon>
        <taxon>Exophiala</taxon>
    </lineage>
</organism>
<dbReference type="InterPro" id="IPR036249">
    <property type="entry name" value="Thioredoxin-like_sf"/>
</dbReference>
<dbReference type="GeneID" id="27319461"/>
<dbReference type="InterPro" id="IPR001853">
    <property type="entry name" value="DSBA-like_thioredoxin_dom"/>
</dbReference>
<accession>A0A0D1X7R8</accession>
<gene>
    <name evidence="2" type="ORF">PV10_01616</name>
</gene>
<dbReference type="AlphaFoldDB" id="A0A0D1X7R8"/>
<dbReference type="SUPFAM" id="SSF52833">
    <property type="entry name" value="Thioredoxin-like"/>
    <property type="match status" value="1"/>
</dbReference>
<dbReference type="CDD" id="cd03024">
    <property type="entry name" value="DsbA_FrnE"/>
    <property type="match status" value="1"/>
</dbReference>
<evidence type="ECO:0000313" key="2">
    <source>
        <dbReference type="EMBL" id="KIV97915.1"/>
    </source>
</evidence>
<dbReference type="Pfam" id="PF01323">
    <property type="entry name" value="DSBA"/>
    <property type="match status" value="1"/>
</dbReference>
<dbReference type="EMBL" id="KN847520">
    <property type="protein sequence ID" value="KIV97915.1"/>
    <property type="molecule type" value="Genomic_DNA"/>
</dbReference>
<feature type="domain" description="DSBA-like thioredoxin" evidence="1">
    <location>
        <begin position="7"/>
        <end position="220"/>
    </location>
</feature>
<dbReference type="OrthoDB" id="1930760at2759"/>
<dbReference type="STRING" id="212818.A0A0D1X7R8"/>
<dbReference type="Gene3D" id="3.40.30.10">
    <property type="entry name" value="Glutaredoxin"/>
    <property type="match status" value="1"/>
</dbReference>
<name>A0A0D1X7R8_EXOME</name>
<dbReference type="RefSeq" id="XP_016229489.1">
    <property type="nucleotide sequence ID" value="XM_016365840.1"/>
</dbReference>